<reference evidence="4" key="2">
    <citation type="submission" date="2015-06" db="UniProtKB">
        <authorList>
            <consortium name="EnsemblMetazoa"/>
        </authorList>
    </citation>
    <scope>IDENTIFICATION</scope>
</reference>
<comment type="subcellular location">
    <subcellularLocation>
        <location evidence="1">Nucleus</location>
    </subcellularLocation>
</comment>
<dbReference type="Proteomes" id="UP000015102">
    <property type="component" value="Unassembled WGS sequence"/>
</dbReference>
<organism evidence="4 5">
    <name type="scientific">Megaselia scalaris</name>
    <name type="common">Humpbacked fly</name>
    <name type="synonym">Phora scalaris</name>
    <dbReference type="NCBI Taxonomy" id="36166"/>
    <lineage>
        <taxon>Eukaryota</taxon>
        <taxon>Metazoa</taxon>
        <taxon>Ecdysozoa</taxon>
        <taxon>Arthropoda</taxon>
        <taxon>Hexapoda</taxon>
        <taxon>Insecta</taxon>
        <taxon>Pterygota</taxon>
        <taxon>Neoptera</taxon>
        <taxon>Endopterygota</taxon>
        <taxon>Diptera</taxon>
        <taxon>Brachycera</taxon>
        <taxon>Muscomorpha</taxon>
        <taxon>Platypezoidea</taxon>
        <taxon>Phoridae</taxon>
        <taxon>Megaseliini</taxon>
        <taxon>Megaselia</taxon>
    </lineage>
</organism>
<reference evidence="5" key="1">
    <citation type="submission" date="2013-02" db="EMBL/GenBank/DDBJ databases">
        <authorList>
            <person name="Hughes D."/>
        </authorList>
    </citation>
    <scope>NUCLEOTIDE SEQUENCE</scope>
    <source>
        <strain>Durham</strain>
        <strain evidence="5">NC isolate 2 -- Noor lab</strain>
    </source>
</reference>
<dbReference type="PANTHER" id="PTHR13100">
    <property type="entry name" value="CELL GROWTH-REGULATING NUCLEOLAR PROTEIN LYAR"/>
    <property type="match status" value="1"/>
</dbReference>
<dbReference type="InterPro" id="IPR039999">
    <property type="entry name" value="LYAR"/>
</dbReference>
<evidence type="ECO:0000256" key="1">
    <source>
        <dbReference type="ARBA" id="ARBA00004123"/>
    </source>
</evidence>
<evidence type="ECO:0000256" key="3">
    <source>
        <dbReference type="SAM" id="MobiDB-lite"/>
    </source>
</evidence>
<evidence type="ECO:0000313" key="5">
    <source>
        <dbReference type="Proteomes" id="UP000015102"/>
    </source>
</evidence>
<dbReference type="GO" id="GO:0005730">
    <property type="term" value="C:nucleolus"/>
    <property type="evidence" value="ECO:0007669"/>
    <property type="project" value="TreeGrafter"/>
</dbReference>
<evidence type="ECO:0000313" key="4">
    <source>
        <dbReference type="EnsemblMetazoa" id="MESCA009462-PA"/>
    </source>
</evidence>
<protein>
    <submittedName>
        <fullName evidence="4">Uncharacterized protein</fullName>
    </submittedName>
</protein>
<dbReference type="EMBL" id="CAQQ02146727">
    <property type="status" value="NOT_ANNOTATED_CDS"/>
    <property type="molecule type" value="Genomic_DNA"/>
</dbReference>
<keyword evidence="2" id="KW-0539">Nucleus</keyword>
<feature type="compositionally biased region" description="Polar residues" evidence="3">
    <location>
        <begin position="144"/>
        <end position="159"/>
    </location>
</feature>
<dbReference type="HOGENOM" id="CLU_1662802_0_0_1"/>
<feature type="region of interest" description="Disordered" evidence="3">
    <location>
        <begin position="69"/>
        <end position="159"/>
    </location>
</feature>
<dbReference type="OMA" id="SEASSSX"/>
<name>T1H000_MEGSC</name>
<evidence type="ECO:0000256" key="2">
    <source>
        <dbReference type="ARBA" id="ARBA00023242"/>
    </source>
</evidence>
<dbReference type="EnsemblMetazoa" id="MESCA009462-RA">
    <property type="protein sequence ID" value="MESCA009462-PA"/>
    <property type="gene ID" value="MESCA009462"/>
</dbReference>
<keyword evidence="5" id="KW-1185">Reference proteome</keyword>
<dbReference type="EMBL" id="CAQQ02146728">
    <property type="status" value="NOT_ANNOTATED_CDS"/>
    <property type="molecule type" value="Genomic_DNA"/>
</dbReference>
<dbReference type="PANTHER" id="PTHR13100:SF10">
    <property type="entry name" value="CELL GROWTH-REGULATING NUCLEOLAR PROTEIN"/>
    <property type="match status" value="1"/>
</dbReference>
<dbReference type="STRING" id="36166.T1H000"/>
<dbReference type="Gene3D" id="1.10.10.2100">
    <property type="match status" value="1"/>
</dbReference>
<accession>T1H000</accession>
<dbReference type="AlphaFoldDB" id="T1H000"/>
<dbReference type="FunFam" id="1.10.10.2100:FF:000002">
    <property type="entry name" value="cell growth-regulating nucleolar protein-like"/>
    <property type="match status" value="1"/>
</dbReference>
<proteinExistence type="predicted"/>
<feature type="compositionally biased region" description="Basic and acidic residues" evidence="3">
    <location>
        <begin position="82"/>
        <end position="114"/>
    </location>
</feature>
<dbReference type="GO" id="GO:0003677">
    <property type="term" value="F:DNA binding"/>
    <property type="evidence" value="ECO:0007669"/>
    <property type="project" value="InterPro"/>
</dbReference>
<sequence>MEIVRDILASKDYNLSNSVRGAFQKLQNYDNVPRKQAKFQNFVKNCLRMSPKDASDVWNILSQELEKMKQANMKANQAKSAENGKKEEQNGHTEEKIVEETTEKKKTKKTKEEVPEPEEPSKKKKSKKRSAEEENAPEEVPQSKKGNLNFSGKLTIIIS</sequence>
<dbReference type="GO" id="GO:0000122">
    <property type="term" value="P:negative regulation of transcription by RNA polymerase II"/>
    <property type="evidence" value="ECO:0007669"/>
    <property type="project" value="TreeGrafter"/>
</dbReference>
<dbReference type="GO" id="GO:0006364">
    <property type="term" value="P:rRNA processing"/>
    <property type="evidence" value="ECO:0007669"/>
    <property type="project" value="TreeGrafter"/>
</dbReference>